<name>A0ABD5VI30_9EURY</name>
<dbReference type="Gene3D" id="3.30.420.10">
    <property type="entry name" value="Ribonuclease H-like superfamily/Ribonuclease H"/>
    <property type="match status" value="1"/>
</dbReference>
<comment type="caution">
    <text evidence="2">The sequence shown here is derived from an EMBL/GenBank/DDBJ whole genome shotgun (WGS) entry which is preliminary data.</text>
</comment>
<evidence type="ECO:0000313" key="2">
    <source>
        <dbReference type="EMBL" id="MFC6955169.1"/>
    </source>
</evidence>
<dbReference type="InterPro" id="IPR038720">
    <property type="entry name" value="YprB_RNase_H-like_dom"/>
</dbReference>
<dbReference type="Proteomes" id="UP001596395">
    <property type="component" value="Unassembled WGS sequence"/>
</dbReference>
<protein>
    <submittedName>
        <fullName evidence="2">Ribonuclease H-like domain-containing protein</fullName>
    </submittedName>
</protein>
<dbReference type="PANTHER" id="PTHR38462:SF1">
    <property type="entry name" value="YPRB RIBONUCLEASE H-LIKE DOMAIN-CONTAINING PROTEIN"/>
    <property type="match status" value="1"/>
</dbReference>
<dbReference type="SUPFAM" id="SSF53098">
    <property type="entry name" value="Ribonuclease H-like"/>
    <property type="match status" value="1"/>
</dbReference>
<dbReference type="Pfam" id="PF13482">
    <property type="entry name" value="RNase_H_2"/>
    <property type="match status" value="1"/>
</dbReference>
<dbReference type="AlphaFoldDB" id="A0ABD5VI30"/>
<dbReference type="PANTHER" id="PTHR38462">
    <property type="entry name" value="EXONUCLEASE-LIKE PROTEIN"/>
    <property type="match status" value="1"/>
</dbReference>
<dbReference type="InterPro" id="IPR036397">
    <property type="entry name" value="RNaseH_sf"/>
</dbReference>
<proteinExistence type="predicted"/>
<gene>
    <name evidence="2" type="ORF">ACFQGB_20095</name>
</gene>
<evidence type="ECO:0000259" key="1">
    <source>
        <dbReference type="Pfam" id="PF13482"/>
    </source>
</evidence>
<reference evidence="2 3" key="1">
    <citation type="journal article" date="2019" name="Int. J. Syst. Evol. Microbiol.">
        <title>The Global Catalogue of Microorganisms (GCM) 10K type strain sequencing project: providing services to taxonomists for standard genome sequencing and annotation.</title>
        <authorList>
            <consortium name="The Broad Institute Genomics Platform"/>
            <consortium name="The Broad Institute Genome Sequencing Center for Infectious Disease"/>
            <person name="Wu L."/>
            <person name="Ma J."/>
        </authorList>
    </citation>
    <scope>NUCLEOTIDE SEQUENCE [LARGE SCALE GENOMIC DNA]</scope>
    <source>
        <strain evidence="2 3">GX26</strain>
    </source>
</reference>
<dbReference type="InterPro" id="IPR012337">
    <property type="entry name" value="RNaseH-like_sf"/>
</dbReference>
<feature type="domain" description="YprB ribonuclease H-like" evidence="1">
    <location>
        <begin position="91"/>
        <end position="240"/>
    </location>
</feature>
<keyword evidence="3" id="KW-1185">Reference proteome</keyword>
<organism evidence="2 3">
    <name type="scientific">Halorubellus litoreus</name>
    <dbReference type="NCBI Taxonomy" id="755308"/>
    <lineage>
        <taxon>Archaea</taxon>
        <taxon>Methanobacteriati</taxon>
        <taxon>Methanobacteriota</taxon>
        <taxon>Stenosarchaea group</taxon>
        <taxon>Halobacteria</taxon>
        <taxon>Halobacteriales</taxon>
        <taxon>Halorubellaceae</taxon>
        <taxon>Halorubellus</taxon>
    </lineage>
</organism>
<evidence type="ECO:0000313" key="3">
    <source>
        <dbReference type="Proteomes" id="UP001596395"/>
    </source>
</evidence>
<sequence>MRLENSFIGVRGVGEKSERNLWRSGITHWDDFDRAAARSTSGIGSTTAARIEEFLADARERLDDGDSRFFGDALPSGERWRLYENFRDETLFFDIETTGLDEHRNDVTTVSFHKGGETTTLVRGQDLTAERVREQFQDAALVSSFNGARFDVPFLETELGVTPDVPHIDLMYPCKRIGLSGGLKRIEQDIGLERDQPDISGQDAVRLWYEYQDGDDRALETLVEYNRDDTRNLQTLADEVVRRLDDHVLPSDAAGFDDDWK</sequence>
<dbReference type="RefSeq" id="WP_336352105.1">
    <property type="nucleotide sequence ID" value="NZ_JAZAQL010000005.1"/>
</dbReference>
<accession>A0ABD5VI30</accession>
<dbReference type="EMBL" id="JBHSXN010000005">
    <property type="protein sequence ID" value="MFC6955169.1"/>
    <property type="molecule type" value="Genomic_DNA"/>
</dbReference>